<proteinExistence type="evidence at transcript level"/>
<evidence type="ECO:0000256" key="1">
    <source>
        <dbReference type="SAM" id="MobiDB-lite"/>
    </source>
</evidence>
<name>F2CTL1_HORVV</name>
<feature type="region of interest" description="Disordered" evidence="1">
    <location>
        <begin position="15"/>
        <end position="36"/>
    </location>
</feature>
<reference evidence="2" key="1">
    <citation type="journal article" date="2011" name="Plant Physiol.">
        <title>Comprehensive sequence analysis of 24,783 barley full-length cDNAs derived from 12 clone libraries.</title>
        <authorList>
            <person name="Matsumoto T."/>
            <person name="Tanaka T."/>
            <person name="Sakai H."/>
            <person name="Amano N."/>
            <person name="Kanamori H."/>
            <person name="Kurita K."/>
            <person name="Kikuta A."/>
            <person name="Kamiya K."/>
            <person name="Yamamoto M."/>
            <person name="Ikawa H."/>
            <person name="Fujii N."/>
            <person name="Hori K."/>
            <person name="Itoh T."/>
            <person name="Sato K."/>
        </authorList>
    </citation>
    <scope>NUCLEOTIDE SEQUENCE</scope>
    <source>
        <tissue evidence="2">Leaf</tissue>
    </source>
</reference>
<organism evidence="2">
    <name type="scientific">Hordeum vulgare subsp. vulgare</name>
    <name type="common">Domesticated barley</name>
    <dbReference type="NCBI Taxonomy" id="112509"/>
    <lineage>
        <taxon>Eukaryota</taxon>
        <taxon>Viridiplantae</taxon>
        <taxon>Streptophyta</taxon>
        <taxon>Embryophyta</taxon>
        <taxon>Tracheophyta</taxon>
        <taxon>Spermatophyta</taxon>
        <taxon>Magnoliopsida</taxon>
        <taxon>Liliopsida</taxon>
        <taxon>Poales</taxon>
        <taxon>Poaceae</taxon>
        <taxon>BOP clade</taxon>
        <taxon>Pooideae</taxon>
        <taxon>Triticodae</taxon>
        <taxon>Triticeae</taxon>
        <taxon>Hordeinae</taxon>
        <taxon>Hordeum</taxon>
    </lineage>
</organism>
<accession>F2CTL1</accession>
<sequence length="155" mass="16990">MRLCLASTLPAADDFGGAPPAQHHGHPEGAPCRHCRGRPRVLDKPRRREWGTHLGSVGSQLPLPLRRSGLLTSRLQPSLVPIKASTQLRPIFALPLHRAELLLARATEEPASLASPGQTRHKSSEPLRSVRIHSTTSVCLLHGFVLLPCWIQLQI</sequence>
<feature type="region of interest" description="Disordered" evidence="1">
    <location>
        <begin position="109"/>
        <end position="128"/>
    </location>
</feature>
<dbReference type="AlphaFoldDB" id="F2CTL1"/>
<evidence type="ECO:0000313" key="2">
    <source>
        <dbReference type="EMBL" id="BAJ86182.1"/>
    </source>
</evidence>
<protein>
    <submittedName>
        <fullName evidence="2">Predicted protein</fullName>
    </submittedName>
</protein>
<dbReference type="EMBL" id="AK354963">
    <property type="protein sequence ID" value="BAJ86182.1"/>
    <property type="molecule type" value="mRNA"/>
</dbReference>